<dbReference type="Pfam" id="PF17390">
    <property type="entry name" value="Bac_rhamnosid_C"/>
    <property type="match status" value="1"/>
</dbReference>
<sequence>MDFPRLRPSARITSPYGTVATHWTRTENGRFTLDVRVPVNTTAEVWLPAQRREQVTQEGARFQRPDEGCAVFHTGSGTYRFVCRS</sequence>
<gene>
    <name evidence="2" type="ORF">ITI46_09430</name>
</gene>
<organism evidence="2 3">
    <name type="scientific">Streptomyces oryzae</name>
    <dbReference type="NCBI Taxonomy" id="1434886"/>
    <lineage>
        <taxon>Bacteria</taxon>
        <taxon>Bacillati</taxon>
        <taxon>Actinomycetota</taxon>
        <taxon>Actinomycetes</taxon>
        <taxon>Kitasatosporales</taxon>
        <taxon>Streptomycetaceae</taxon>
        <taxon>Streptomyces</taxon>
    </lineage>
</organism>
<protein>
    <recommendedName>
        <fullName evidence="1">Alpha-L-rhamnosidase C-terminal domain-containing protein</fullName>
    </recommendedName>
</protein>
<dbReference type="Gene3D" id="2.60.420.10">
    <property type="entry name" value="Maltose phosphorylase, domain 3"/>
    <property type="match status" value="1"/>
</dbReference>
<reference evidence="2 3" key="1">
    <citation type="submission" date="2020-11" db="EMBL/GenBank/DDBJ databases">
        <title>Streptomyces spirodelae sp. nov., isolated from duckweed.</title>
        <authorList>
            <person name="Saimee Y."/>
            <person name="Duangmal K."/>
        </authorList>
    </citation>
    <scope>NUCLEOTIDE SEQUENCE [LARGE SCALE GENOMIC DNA]</scope>
    <source>
        <strain evidence="2 3">S16-07</strain>
    </source>
</reference>
<feature type="domain" description="Alpha-L-rhamnosidase C-terminal" evidence="1">
    <location>
        <begin position="10"/>
        <end position="59"/>
    </location>
</feature>
<proteinExistence type="predicted"/>
<dbReference type="PANTHER" id="PTHR33307">
    <property type="entry name" value="ALPHA-RHAMNOSIDASE (EUROFUNG)"/>
    <property type="match status" value="1"/>
</dbReference>
<accession>A0ABS3X986</accession>
<dbReference type="PANTHER" id="PTHR33307:SF11">
    <property type="entry name" value="ALPHA-L-RHAMNOSIDASE"/>
    <property type="match status" value="1"/>
</dbReference>
<comment type="caution">
    <text evidence="2">The sequence shown here is derived from an EMBL/GenBank/DDBJ whole genome shotgun (WGS) entry which is preliminary data.</text>
</comment>
<dbReference type="Proteomes" id="UP001519064">
    <property type="component" value="Unassembled WGS sequence"/>
</dbReference>
<name>A0ABS3X986_9ACTN</name>
<evidence type="ECO:0000259" key="1">
    <source>
        <dbReference type="Pfam" id="PF17390"/>
    </source>
</evidence>
<dbReference type="InterPro" id="IPR016007">
    <property type="entry name" value="Alpha_rhamnosid"/>
</dbReference>
<evidence type="ECO:0000313" key="2">
    <source>
        <dbReference type="EMBL" id="MBO8191889.1"/>
    </source>
</evidence>
<dbReference type="EMBL" id="JADKMA010000034">
    <property type="protein sequence ID" value="MBO8191889.1"/>
    <property type="molecule type" value="Genomic_DNA"/>
</dbReference>
<dbReference type="InterPro" id="IPR035398">
    <property type="entry name" value="Bac_rhamnosid_C"/>
</dbReference>
<keyword evidence="3" id="KW-1185">Reference proteome</keyword>
<evidence type="ECO:0000313" key="3">
    <source>
        <dbReference type="Proteomes" id="UP001519064"/>
    </source>
</evidence>